<accession>A0AB37YYV8</accession>
<gene>
    <name evidence="1" type="ORF">BC10311_05112</name>
</gene>
<organism evidence="1 2">
    <name type="scientific">Bacillus wiedmannii</name>
    <dbReference type="NCBI Taxonomy" id="1890302"/>
    <lineage>
        <taxon>Bacteria</taxon>
        <taxon>Bacillati</taxon>
        <taxon>Bacillota</taxon>
        <taxon>Bacilli</taxon>
        <taxon>Bacillales</taxon>
        <taxon>Bacillaceae</taxon>
        <taxon>Bacillus</taxon>
        <taxon>Bacillus cereus group</taxon>
    </lineage>
</organism>
<reference evidence="1 2" key="1">
    <citation type="submission" date="2016-08" db="EMBL/GenBank/DDBJ databases">
        <authorList>
            <person name="Loux V."/>
            <person name="Rue O."/>
        </authorList>
    </citation>
    <scope>NUCLEOTIDE SEQUENCE [LARGE SCALE GENOMIC DNA]</scope>
    <source>
        <strain evidence="1 2">WSBC_10311</strain>
    </source>
</reference>
<evidence type="ECO:0000313" key="1">
    <source>
        <dbReference type="EMBL" id="SCC61636.1"/>
    </source>
</evidence>
<sequence>MSGGRAPMYKE</sequence>
<comment type="caution">
    <text evidence="1">The sequence shown here is derived from an EMBL/GenBank/DDBJ whole genome shotgun (WGS) entry which is preliminary data.</text>
</comment>
<protein>
    <submittedName>
        <fullName evidence="1">Uncharacterized protein</fullName>
    </submittedName>
</protein>
<evidence type="ECO:0000313" key="2">
    <source>
        <dbReference type="Proteomes" id="UP000195728"/>
    </source>
</evidence>
<dbReference type="Proteomes" id="UP000195728">
    <property type="component" value="Unassembled WGS sequence"/>
</dbReference>
<name>A0AB37YYV8_9BACI</name>
<proteinExistence type="predicted"/>
<dbReference type="EMBL" id="FMBG01000021">
    <property type="protein sequence ID" value="SCC61636.1"/>
    <property type="molecule type" value="Genomic_DNA"/>
</dbReference>